<keyword evidence="1" id="KW-0732">Signal</keyword>
<evidence type="ECO:0000256" key="1">
    <source>
        <dbReference type="SAM" id="SignalP"/>
    </source>
</evidence>
<feature type="signal peptide" evidence="1">
    <location>
        <begin position="1"/>
        <end position="21"/>
    </location>
</feature>
<dbReference type="Proteomes" id="UP000595857">
    <property type="component" value="Chromosome"/>
</dbReference>
<proteinExistence type="predicted"/>
<keyword evidence="3" id="KW-1185">Reference proteome</keyword>
<name>A0ABX7C7M1_9HYPH</name>
<protein>
    <submittedName>
        <fullName evidence="2">Uncharacterized protein</fullName>
    </submittedName>
</protein>
<dbReference type="EMBL" id="CP068046">
    <property type="protein sequence ID" value="QQR40223.1"/>
    <property type="molecule type" value="Genomic_DNA"/>
</dbReference>
<gene>
    <name evidence="2" type="ORF">JI748_04215</name>
</gene>
<evidence type="ECO:0000313" key="3">
    <source>
        <dbReference type="Proteomes" id="UP000595857"/>
    </source>
</evidence>
<sequence length="89" mass="9975">MRTSLATAVLLFLATAAPALAQCPPAAAGNTADEIRSNERRIVCLQQQLTVESERRQFGIELDMLNQRLRELQLQRQFDVLPAPVVPRF</sequence>
<accession>A0ABX7C7M1</accession>
<feature type="chain" id="PRO_5047348769" evidence="1">
    <location>
        <begin position="22"/>
        <end position="89"/>
    </location>
</feature>
<dbReference type="RefSeq" id="WP_201635374.1">
    <property type="nucleotide sequence ID" value="NZ_CP068046.1"/>
</dbReference>
<organism evidence="2 3">
    <name type="scientific">Devosia rhizoryzae</name>
    <dbReference type="NCBI Taxonomy" id="2774137"/>
    <lineage>
        <taxon>Bacteria</taxon>
        <taxon>Pseudomonadati</taxon>
        <taxon>Pseudomonadota</taxon>
        <taxon>Alphaproteobacteria</taxon>
        <taxon>Hyphomicrobiales</taxon>
        <taxon>Devosiaceae</taxon>
        <taxon>Devosia</taxon>
    </lineage>
</organism>
<evidence type="ECO:0000313" key="2">
    <source>
        <dbReference type="EMBL" id="QQR40223.1"/>
    </source>
</evidence>
<reference evidence="2 3" key="1">
    <citation type="submission" date="2021-01" db="EMBL/GenBank/DDBJ databases">
        <title>Genome seq and assembly of Devosia sp. LEGU1.</title>
        <authorList>
            <person name="Chhetri G."/>
        </authorList>
    </citation>
    <scope>NUCLEOTIDE SEQUENCE [LARGE SCALE GENOMIC DNA]</scope>
    <source>
        <strain evidence="2 3">LEGU1</strain>
    </source>
</reference>